<dbReference type="EMBL" id="PYSW02000020">
    <property type="protein sequence ID" value="KAG2383527.1"/>
    <property type="molecule type" value="Genomic_DNA"/>
</dbReference>
<gene>
    <name evidence="3" type="ORF">C9374_004198</name>
</gene>
<organism evidence="3 4">
    <name type="scientific">Naegleria lovaniensis</name>
    <name type="common">Amoeba</name>
    <dbReference type="NCBI Taxonomy" id="51637"/>
    <lineage>
        <taxon>Eukaryota</taxon>
        <taxon>Discoba</taxon>
        <taxon>Heterolobosea</taxon>
        <taxon>Tetramitia</taxon>
        <taxon>Eutetramitia</taxon>
        <taxon>Vahlkampfiidae</taxon>
        <taxon>Naegleria</taxon>
    </lineage>
</organism>
<evidence type="ECO:0000313" key="4">
    <source>
        <dbReference type="Proteomes" id="UP000816034"/>
    </source>
</evidence>
<dbReference type="Gene3D" id="1.10.8.10">
    <property type="entry name" value="DNA helicase RuvA subunit, C-terminal domain"/>
    <property type="match status" value="1"/>
</dbReference>
<dbReference type="RefSeq" id="XP_044549206.1">
    <property type="nucleotide sequence ID" value="XM_044693810.1"/>
</dbReference>
<feature type="region of interest" description="Disordered" evidence="1">
    <location>
        <begin position="217"/>
        <end position="258"/>
    </location>
</feature>
<dbReference type="InterPro" id="IPR040195">
    <property type="entry name" value="CUE_CUED1"/>
</dbReference>
<dbReference type="GO" id="GO:0043130">
    <property type="term" value="F:ubiquitin binding"/>
    <property type="evidence" value="ECO:0007669"/>
    <property type="project" value="InterPro"/>
</dbReference>
<name>A0AA88GSG6_NAELO</name>
<evidence type="ECO:0000256" key="1">
    <source>
        <dbReference type="SAM" id="MobiDB-lite"/>
    </source>
</evidence>
<dbReference type="PANTHER" id="PTHR13467">
    <property type="entry name" value="CUE DOMAIN CONTAINING PROTEIN 1"/>
    <property type="match status" value="1"/>
</dbReference>
<dbReference type="CDD" id="cd14366">
    <property type="entry name" value="CUE_CUED1"/>
    <property type="match status" value="1"/>
</dbReference>
<accession>A0AA88GSG6</accession>
<evidence type="ECO:0000313" key="3">
    <source>
        <dbReference type="EMBL" id="KAG2383527.1"/>
    </source>
</evidence>
<dbReference type="PANTHER" id="PTHR13467:SF3">
    <property type="entry name" value="CUE DOMAIN-CONTAINING PROTEIN 1"/>
    <property type="match status" value="1"/>
</dbReference>
<dbReference type="SMART" id="SM00546">
    <property type="entry name" value="CUE"/>
    <property type="match status" value="1"/>
</dbReference>
<dbReference type="InterPro" id="IPR040192">
    <property type="entry name" value="CUEDC1"/>
</dbReference>
<feature type="region of interest" description="Disordered" evidence="1">
    <location>
        <begin position="146"/>
        <end position="197"/>
    </location>
</feature>
<dbReference type="Proteomes" id="UP000816034">
    <property type="component" value="Unassembled WGS sequence"/>
</dbReference>
<feature type="region of interest" description="Disordered" evidence="1">
    <location>
        <begin position="50"/>
        <end position="89"/>
    </location>
</feature>
<dbReference type="SUPFAM" id="SSF46934">
    <property type="entry name" value="UBA-like"/>
    <property type="match status" value="1"/>
</dbReference>
<evidence type="ECO:0000259" key="2">
    <source>
        <dbReference type="PROSITE" id="PS51140"/>
    </source>
</evidence>
<feature type="compositionally biased region" description="Low complexity" evidence="1">
    <location>
        <begin position="179"/>
        <end position="197"/>
    </location>
</feature>
<dbReference type="GeneID" id="68096653"/>
<feature type="compositionally biased region" description="Low complexity" evidence="1">
    <location>
        <begin position="66"/>
        <end position="89"/>
    </location>
</feature>
<proteinExistence type="predicted"/>
<keyword evidence="4" id="KW-1185">Reference proteome</keyword>
<dbReference type="InterPro" id="IPR009060">
    <property type="entry name" value="UBA-like_sf"/>
</dbReference>
<dbReference type="PROSITE" id="PS51140">
    <property type="entry name" value="CUE"/>
    <property type="match status" value="1"/>
</dbReference>
<protein>
    <recommendedName>
        <fullName evidence="2">CUE domain-containing protein</fullName>
    </recommendedName>
</protein>
<dbReference type="AlphaFoldDB" id="A0AA88GSG6"/>
<reference evidence="3 4" key="1">
    <citation type="journal article" date="2018" name="BMC Genomics">
        <title>The genome of Naegleria lovaniensis, the basis for a comparative approach to unravel pathogenicity factors of the human pathogenic amoeba N. fowleri.</title>
        <authorList>
            <person name="Liechti N."/>
            <person name="Schurch N."/>
            <person name="Bruggmann R."/>
            <person name="Wittwer M."/>
        </authorList>
    </citation>
    <scope>NUCLEOTIDE SEQUENCE [LARGE SCALE GENOMIC DNA]</scope>
    <source>
        <strain evidence="3 4">ATCC 30569</strain>
    </source>
</reference>
<feature type="compositionally biased region" description="Low complexity" evidence="1">
    <location>
        <begin position="219"/>
        <end position="231"/>
    </location>
</feature>
<feature type="compositionally biased region" description="Basic and acidic residues" evidence="1">
    <location>
        <begin position="233"/>
        <end position="242"/>
    </location>
</feature>
<sequence>MSQPKITLQEAMSTLTSMFPSFDEGTIKSVLYQTNGHMERTIELLLGMVPEGGDEIPRGANTTTHQQQSSLANQQQQPSNNTSSSSSTIQHTLDDNFLRYSNLNVDMNSGSNTGNYYYDEQSDAPLYTEDEIYAYRLQKSLYEQGLSSVPPQMPGMDEPVLDPTPSRSQNPNIRRDVDSGFSSRGIGSNSSASSQTSFTFDQLSDFAKKKFADFKKRFTTNTANRNTNTQNPEQDKEEERMRTGLLGQHDDDDENDRL</sequence>
<dbReference type="InterPro" id="IPR003892">
    <property type="entry name" value="CUE"/>
</dbReference>
<feature type="domain" description="CUE" evidence="2">
    <location>
        <begin position="7"/>
        <end position="50"/>
    </location>
</feature>
<dbReference type="Pfam" id="PF02845">
    <property type="entry name" value="CUE"/>
    <property type="match status" value="1"/>
</dbReference>
<comment type="caution">
    <text evidence="3">The sequence shown here is derived from an EMBL/GenBank/DDBJ whole genome shotgun (WGS) entry which is preliminary data.</text>
</comment>